<dbReference type="PANTHER" id="PTHR21964">
    <property type="entry name" value="BREAST CANCER METASTASIS-SUPPRESSOR 1"/>
    <property type="match status" value="1"/>
</dbReference>
<feature type="region of interest" description="Disordered" evidence="6">
    <location>
        <begin position="101"/>
        <end position="346"/>
    </location>
</feature>
<feature type="compositionally biased region" description="Low complexity" evidence="6">
    <location>
        <begin position="18"/>
        <end position="31"/>
    </location>
</feature>
<dbReference type="GeneID" id="64858346"/>
<feature type="compositionally biased region" description="Polar residues" evidence="6">
    <location>
        <begin position="71"/>
        <end position="80"/>
    </location>
</feature>
<reference evidence="7 8" key="1">
    <citation type="submission" date="2020-05" db="EMBL/GenBank/DDBJ databases">
        <authorList>
            <person name="Casaregola S."/>
            <person name="Devillers H."/>
            <person name="Grondin C."/>
        </authorList>
    </citation>
    <scope>NUCLEOTIDE SEQUENCE [LARGE SCALE GENOMIC DNA]</scope>
    <source>
        <strain evidence="7 8">CLIB 1767</strain>
    </source>
</reference>
<evidence type="ECO:0000256" key="5">
    <source>
        <dbReference type="ARBA" id="ARBA00023242"/>
    </source>
</evidence>
<dbReference type="EMBL" id="CAEFZW010000006">
    <property type="protein sequence ID" value="CAB4255305.1"/>
    <property type="molecule type" value="Genomic_DNA"/>
</dbReference>
<evidence type="ECO:0000256" key="1">
    <source>
        <dbReference type="ARBA" id="ARBA00004123"/>
    </source>
</evidence>
<keyword evidence="4" id="KW-0804">Transcription</keyword>
<feature type="compositionally biased region" description="Acidic residues" evidence="6">
    <location>
        <begin position="310"/>
        <end position="340"/>
    </location>
</feature>
<feature type="compositionally biased region" description="Acidic residues" evidence="6">
    <location>
        <begin position="126"/>
        <end position="146"/>
    </location>
</feature>
<feature type="compositionally biased region" description="Basic and acidic residues" evidence="6">
    <location>
        <begin position="180"/>
        <end position="190"/>
    </location>
</feature>
<dbReference type="AlphaFoldDB" id="A0A8H2VGT3"/>
<dbReference type="Proteomes" id="UP000644660">
    <property type="component" value="Unassembled WGS sequence"/>
</dbReference>
<dbReference type="SMART" id="SM01401">
    <property type="entry name" value="Sds3"/>
    <property type="match status" value="1"/>
</dbReference>
<feature type="compositionally biased region" description="Basic and acidic residues" evidence="6">
    <location>
        <begin position="147"/>
        <end position="169"/>
    </location>
</feature>
<feature type="compositionally biased region" description="Basic and acidic residues" evidence="6">
    <location>
        <begin position="250"/>
        <end position="263"/>
    </location>
</feature>
<comment type="caution">
    <text evidence="7">The sequence shown here is derived from an EMBL/GenBank/DDBJ whole genome shotgun (WGS) entry which is preliminary data.</text>
</comment>
<proteinExistence type="predicted"/>
<keyword evidence="5" id="KW-0539">Nucleus</keyword>
<keyword evidence="8" id="KW-1185">Reference proteome</keyword>
<feature type="compositionally biased region" description="Polar residues" evidence="6">
    <location>
        <begin position="221"/>
        <end position="244"/>
    </location>
</feature>
<evidence type="ECO:0000256" key="4">
    <source>
        <dbReference type="ARBA" id="ARBA00023163"/>
    </source>
</evidence>
<feature type="compositionally biased region" description="Basic and acidic residues" evidence="6">
    <location>
        <begin position="211"/>
        <end position="220"/>
    </location>
</feature>
<feature type="compositionally biased region" description="Basic and acidic residues" evidence="6">
    <location>
        <begin position="50"/>
        <end position="65"/>
    </location>
</feature>
<evidence type="ECO:0000256" key="2">
    <source>
        <dbReference type="ARBA" id="ARBA00022491"/>
    </source>
</evidence>
<name>A0A8H2VGT3_9SACH</name>
<evidence type="ECO:0000313" key="8">
    <source>
        <dbReference type="Proteomes" id="UP000644660"/>
    </source>
</evidence>
<feature type="region of interest" description="Disordered" evidence="6">
    <location>
        <begin position="1"/>
        <end position="80"/>
    </location>
</feature>
<feature type="compositionally biased region" description="Low complexity" evidence="6">
    <location>
        <begin position="278"/>
        <end position="291"/>
    </location>
</feature>
<feature type="compositionally biased region" description="Acidic residues" evidence="6">
    <location>
        <begin position="192"/>
        <end position="210"/>
    </location>
</feature>
<gene>
    <name evidence="7" type="ORF">KABA2_06S02420</name>
</gene>
<dbReference type="InterPro" id="IPR013907">
    <property type="entry name" value="Sds3"/>
</dbReference>
<organism evidence="7 8">
    <name type="scientific">Maudiozyma barnettii</name>
    <dbReference type="NCBI Taxonomy" id="61262"/>
    <lineage>
        <taxon>Eukaryota</taxon>
        <taxon>Fungi</taxon>
        <taxon>Dikarya</taxon>
        <taxon>Ascomycota</taxon>
        <taxon>Saccharomycotina</taxon>
        <taxon>Saccharomycetes</taxon>
        <taxon>Saccharomycetales</taxon>
        <taxon>Saccharomycetaceae</taxon>
        <taxon>Maudiozyma</taxon>
    </lineage>
</organism>
<keyword evidence="2" id="KW-0678">Repressor</keyword>
<dbReference type="GO" id="GO:0005654">
    <property type="term" value="C:nucleoplasm"/>
    <property type="evidence" value="ECO:0007669"/>
    <property type="project" value="UniProtKB-ARBA"/>
</dbReference>
<evidence type="ECO:0000256" key="6">
    <source>
        <dbReference type="SAM" id="MobiDB-lite"/>
    </source>
</evidence>
<comment type="subcellular location">
    <subcellularLocation>
        <location evidence="1">Nucleus</location>
    </subcellularLocation>
</comment>
<dbReference type="GO" id="GO:0010468">
    <property type="term" value="P:regulation of gene expression"/>
    <property type="evidence" value="ECO:0007669"/>
    <property type="project" value="UniProtKB-ARBA"/>
</dbReference>
<dbReference type="Pfam" id="PF08598">
    <property type="entry name" value="Sds3"/>
    <property type="match status" value="1"/>
</dbReference>
<sequence>MSDTEQKDTTTRTEDLNVDNLVLHNNNKNNNTDIANPVSNIPPLDTNPGVKEHKKESSPIRRSKEDDEESALTNIDYTNQEVSEELSRNLNLSDYCISSDADTEKMDSDTNENGGFPPRLSALIPDEPESVEEPVEEEKSEVVEEDSSNKRSFEETEIEKENKKLKVDPLPETTIPQTEQEDHNDEHNEVGNEGDEEEDALDDEEEDEVDDSKITPKLDESTNMDGSTKETSSTDIVPVTNNDENVLDTPKVEVEVETNKDLDLENTSHVSESEVLETPSNNSTTNDTITTVVAGPNDTVEDSTDIKEEKDDEEPEEEEQDAEDEDEAEDEIDEEEENTGDSEQTRQDALTDITAIEYQFAELRQKLYETKLYKLELELQMCLEGSHPELRGYYEKIASIRDYKLRRAYQRQRYELKCIDTETRATRTFIHQGYHKRMCDTKNKLLDNTTQRWYDINKERRDMDIVVPEVHYHVPIKTADKTLSCITGYAGPARLLLPGEPISEDLQCENIEFKYRNNPVDKLEVIVDRMRLNNELSDLQGLKKYYHGFPGAPSLNSLRDSEINDDFEALQQQLQRLQHPQALQSPPQ</sequence>
<evidence type="ECO:0000313" key="7">
    <source>
        <dbReference type="EMBL" id="CAB4255305.1"/>
    </source>
</evidence>
<feature type="compositionally biased region" description="Basic and acidic residues" evidence="6">
    <location>
        <begin position="1"/>
        <end position="15"/>
    </location>
</feature>
<dbReference type="OrthoDB" id="20886at2759"/>
<protein>
    <submittedName>
        <fullName evidence="7">Similar to Saccharomyces cerevisiae YAL013W DEP1 Transcriptional modulator involved in regulation of structural phospholipid biosynthesis genes and metabolically unrelated genes</fullName>
    </submittedName>
</protein>
<keyword evidence="3" id="KW-0805">Transcription regulation</keyword>
<dbReference type="RefSeq" id="XP_041407149.1">
    <property type="nucleotide sequence ID" value="XM_041551215.1"/>
</dbReference>
<evidence type="ECO:0000256" key="3">
    <source>
        <dbReference type="ARBA" id="ARBA00023015"/>
    </source>
</evidence>
<accession>A0A8H2VGT3</accession>